<dbReference type="Proteomes" id="UP000613580">
    <property type="component" value="Unassembled WGS sequence"/>
</dbReference>
<reference evidence="1" key="1">
    <citation type="submission" date="2020-05" db="EMBL/GenBank/DDBJ databases">
        <title>Mycena genomes resolve the evolution of fungal bioluminescence.</title>
        <authorList>
            <person name="Tsai I.J."/>
        </authorList>
    </citation>
    <scope>NUCLEOTIDE SEQUENCE</scope>
    <source>
        <strain evidence="1">110903Hualien_Pintung</strain>
    </source>
</reference>
<comment type="caution">
    <text evidence="1">The sequence shown here is derived from an EMBL/GenBank/DDBJ whole genome shotgun (WGS) entry which is preliminary data.</text>
</comment>
<dbReference type="EMBL" id="JACAZE010000010">
    <property type="protein sequence ID" value="KAF7305320.1"/>
    <property type="molecule type" value="Genomic_DNA"/>
</dbReference>
<dbReference type="AlphaFoldDB" id="A0A8H6SWQ4"/>
<gene>
    <name evidence="1" type="ORF">HMN09_00783800</name>
</gene>
<proteinExistence type="predicted"/>
<sequence>MARLPGDELRTEVDPPRIEVTNLKLVSLTTRNTMSSQTNMTRRIAAVRDWNVAQMEAVAVTSGECGRSCAQSSDTDRPHHLALQASFVAGATQIHDCDDERAFRALNL</sequence>
<keyword evidence="2" id="KW-1185">Reference proteome</keyword>
<name>A0A8H6SWQ4_MYCCL</name>
<accession>A0A8H6SWQ4</accession>
<evidence type="ECO:0000313" key="1">
    <source>
        <dbReference type="EMBL" id="KAF7305320.1"/>
    </source>
</evidence>
<evidence type="ECO:0000313" key="2">
    <source>
        <dbReference type="Proteomes" id="UP000613580"/>
    </source>
</evidence>
<protein>
    <submittedName>
        <fullName evidence="1">Uncharacterized protein</fullName>
    </submittedName>
</protein>
<organism evidence="1 2">
    <name type="scientific">Mycena chlorophos</name>
    <name type="common">Agaric fungus</name>
    <name type="synonym">Agaricus chlorophos</name>
    <dbReference type="NCBI Taxonomy" id="658473"/>
    <lineage>
        <taxon>Eukaryota</taxon>
        <taxon>Fungi</taxon>
        <taxon>Dikarya</taxon>
        <taxon>Basidiomycota</taxon>
        <taxon>Agaricomycotina</taxon>
        <taxon>Agaricomycetes</taxon>
        <taxon>Agaricomycetidae</taxon>
        <taxon>Agaricales</taxon>
        <taxon>Marasmiineae</taxon>
        <taxon>Mycenaceae</taxon>
        <taxon>Mycena</taxon>
    </lineage>
</organism>